<keyword evidence="7" id="KW-0630">Potassium</keyword>
<dbReference type="GO" id="GO:0012505">
    <property type="term" value="C:endomembrane system"/>
    <property type="evidence" value="ECO:0007669"/>
    <property type="project" value="UniProtKB-SubCell"/>
</dbReference>
<dbReference type="OrthoDB" id="9781411at2"/>
<dbReference type="InterPro" id="IPR003148">
    <property type="entry name" value="RCK_N"/>
</dbReference>
<evidence type="ECO:0000256" key="8">
    <source>
        <dbReference type="ARBA" id="ARBA00022989"/>
    </source>
</evidence>
<reference evidence="13 14" key="1">
    <citation type="journal article" date="2016" name="Int. J. Syst. Evol. Microbiol.">
        <title>Pyruvatibacter mobilis gen. nov., sp. nov., a marine bacterium from the culture broth of Picochlorum sp. 122.</title>
        <authorList>
            <person name="Wang G."/>
            <person name="Tang M."/>
            <person name="Wu H."/>
            <person name="Dai S."/>
            <person name="Li T."/>
            <person name="Chen C."/>
            <person name="He H."/>
            <person name="Fan J."/>
            <person name="Xiang W."/>
            <person name="Li X."/>
        </authorList>
    </citation>
    <scope>NUCLEOTIDE SEQUENCE [LARGE SCALE GENOMIC DNA]</scope>
    <source>
        <strain evidence="13 14">GYP-11</strain>
    </source>
</reference>
<dbReference type="Gene3D" id="3.40.50.720">
    <property type="entry name" value="NAD(P)-binding Rossmann-like Domain"/>
    <property type="match status" value="1"/>
</dbReference>
<feature type="transmembrane region" description="Helical" evidence="11">
    <location>
        <begin position="88"/>
        <end position="107"/>
    </location>
</feature>
<dbReference type="EMBL" id="WXYQ01000013">
    <property type="protein sequence ID" value="NBG97017.1"/>
    <property type="molecule type" value="Genomic_DNA"/>
</dbReference>
<keyword evidence="4" id="KW-0050">Antiport</keyword>
<comment type="similarity">
    <text evidence="2">Belongs to the monovalent cation:proton antiporter 2 (CPA2) transporter (TC 2.A.37) family.</text>
</comment>
<dbReference type="RefSeq" id="WP_160588998.1">
    <property type="nucleotide sequence ID" value="NZ_BMHN01000001.1"/>
</dbReference>
<proteinExistence type="inferred from homology"/>
<keyword evidence="3" id="KW-0813">Transport</keyword>
<feature type="transmembrane region" description="Helical" evidence="11">
    <location>
        <begin position="303"/>
        <end position="323"/>
    </location>
</feature>
<feature type="transmembrane region" description="Helical" evidence="11">
    <location>
        <begin position="217"/>
        <end position="236"/>
    </location>
</feature>
<feature type="transmembrane region" description="Helical" evidence="11">
    <location>
        <begin position="329"/>
        <end position="351"/>
    </location>
</feature>
<feature type="transmembrane region" description="Helical" evidence="11">
    <location>
        <begin position="64"/>
        <end position="82"/>
    </location>
</feature>
<organism evidence="13 14">
    <name type="scientific">Pyruvatibacter mobilis</name>
    <dbReference type="NCBI Taxonomy" id="1712261"/>
    <lineage>
        <taxon>Bacteria</taxon>
        <taxon>Pseudomonadati</taxon>
        <taxon>Pseudomonadota</taxon>
        <taxon>Alphaproteobacteria</taxon>
        <taxon>Hyphomicrobiales</taxon>
        <taxon>Parvibaculaceae</taxon>
        <taxon>Pyruvatibacter</taxon>
    </lineage>
</organism>
<evidence type="ECO:0000256" key="7">
    <source>
        <dbReference type="ARBA" id="ARBA00022958"/>
    </source>
</evidence>
<dbReference type="GO" id="GO:0016020">
    <property type="term" value="C:membrane"/>
    <property type="evidence" value="ECO:0007669"/>
    <property type="project" value="InterPro"/>
</dbReference>
<feature type="transmembrane region" description="Helical" evidence="11">
    <location>
        <begin position="363"/>
        <end position="380"/>
    </location>
</feature>
<comment type="subcellular location">
    <subcellularLocation>
        <location evidence="1">Endomembrane system</location>
        <topology evidence="1">Multi-pass membrane protein</topology>
    </subcellularLocation>
</comment>
<dbReference type="Pfam" id="PF00999">
    <property type="entry name" value="Na_H_Exchanger"/>
    <property type="match status" value="1"/>
</dbReference>
<evidence type="ECO:0000256" key="3">
    <source>
        <dbReference type="ARBA" id="ARBA00022448"/>
    </source>
</evidence>
<evidence type="ECO:0000313" key="14">
    <source>
        <dbReference type="Proteomes" id="UP000470384"/>
    </source>
</evidence>
<dbReference type="InterPro" id="IPR004771">
    <property type="entry name" value="K/H_exchanger"/>
</dbReference>
<feature type="transmembrane region" description="Helical" evidence="11">
    <location>
        <begin position="180"/>
        <end position="205"/>
    </location>
</feature>
<dbReference type="Proteomes" id="UP000470384">
    <property type="component" value="Unassembled WGS sequence"/>
</dbReference>
<dbReference type="Pfam" id="PF02254">
    <property type="entry name" value="TrkA_N"/>
    <property type="match status" value="1"/>
</dbReference>
<evidence type="ECO:0000256" key="5">
    <source>
        <dbReference type="ARBA" id="ARBA00022538"/>
    </source>
</evidence>
<comment type="caution">
    <text evidence="13">The sequence shown here is derived from an EMBL/GenBank/DDBJ whole genome shotgun (WGS) entry which is preliminary data.</text>
</comment>
<dbReference type="FunFam" id="3.40.50.720:FF:000036">
    <property type="entry name" value="Glutathione-regulated potassium-efflux system protein KefB"/>
    <property type="match status" value="1"/>
</dbReference>
<feature type="transmembrane region" description="Helical" evidence="11">
    <location>
        <begin position="119"/>
        <end position="141"/>
    </location>
</feature>
<feature type="transmembrane region" description="Helical" evidence="11">
    <location>
        <begin position="42"/>
        <end position="59"/>
    </location>
</feature>
<dbReference type="InterPro" id="IPR036291">
    <property type="entry name" value="NAD(P)-bd_dom_sf"/>
</dbReference>
<evidence type="ECO:0000256" key="4">
    <source>
        <dbReference type="ARBA" id="ARBA00022449"/>
    </source>
</evidence>
<dbReference type="PANTHER" id="PTHR46157:SF2">
    <property type="entry name" value="K(+) EFFLUX ANTIPORTER 1, CHLOROPLASTIC-RELATED"/>
    <property type="match status" value="1"/>
</dbReference>
<dbReference type="GO" id="GO:0015386">
    <property type="term" value="F:potassium:proton antiporter activity"/>
    <property type="evidence" value="ECO:0007669"/>
    <property type="project" value="TreeGrafter"/>
</dbReference>
<dbReference type="PROSITE" id="PS51201">
    <property type="entry name" value="RCK_N"/>
    <property type="match status" value="1"/>
</dbReference>
<evidence type="ECO:0000256" key="1">
    <source>
        <dbReference type="ARBA" id="ARBA00004127"/>
    </source>
</evidence>
<feature type="transmembrane region" description="Helical" evidence="11">
    <location>
        <begin position="392"/>
        <end position="414"/>
    </location>
</feature>
<dbReference type="GeneID" id="300653936"/>
<keyword evidence="6 11" id="KW-0812">Transmembrane</keyword>
<dbReference type="NCBIfam" id="TIGR00932">
    <property type="entry name" value="2a37"/>
    <property type="match status" value="1"/>
</dbReference>
<feature type="domain" description="RCK N-terminal" evidence="12">
    <location>
        <begin position="438"/>
        <end position="555"/>
    </location>
</feature>
<gene>
    <name evidence="13" type="ORF">GTQ45_14865</name>
</gene>
<feature type="transmembrane region" description="Helical" evidence="11">
    <location>
        <begin position="147"/>
        <end position="168"/>
    </location>
</feature>
<dbReference type="PANTHER" id="PTHR46157">
    <property type="entry name" value="K(+) EFFLUX ANTIPORTER 3, CHLOROPLASTIC"/>
    <property type="match status" value="1"/>
</dbReference>
<dbReference type="Gene3D" id="1.20.1530.20">
    <property type="match status" value="1"/>
</dbReference>
<accession>A0A845QF14</accession>
<name>A0A845QF14_9HYPH</name>
<dbReference type="AlphaFoldDB" id="A0A845QF14"/>
<dbReference type="InterPro" id="IPR038770">
    <property type="entry name" value="Na+/solute_symporter_sf"/>
</dbReference>
<evidence type="ECO:0000256" key="2">
    <source>
        <dbReference type="ARBA" id="ARBA00005551"/>
    </source>
</evidence>
<evidence type="ECO:0000256" key="10">
    <source>
        <dbReference type="ARBA" id="ARBA00023136"/>
    </source>
</evidence>
<dbReference type="InterPro" id="IPR006153">
    <property type="entry name" value="Cation/H_exchanger_TM"/>
</dbReference>
<keyword evidence="14" id="KW-1185">Reference proteome</keyword>
<keyword evidence="8 11" id="KW-1133">Transmembrane helix</keyword>
<protein>
    <recommendedName>
        <fullName evidence="12">RCK N-terminal domain-containing protein</fullName>
    </recommendedName>
</protein>
<evidence type="ECO:0000313" key="13">
    <source>
        <dbReference type="EMBL" id="NBG97017.1"/>
    </source>
</evidence>
<keyword evidence="9" id="KW-0406">Ion transport</keyword>
<keyword evidence="10 11" id="KW-0472">Membrane</keyword>
<evidence type="ECO:0000256" key="6">
    <source>
        <dbReference type="ARBA" id="ARBA00022692"/>
    </source>
</evidence>
<keyword evidence="5" id="KW-0633">Potassium transport</keyword>
<evidence type="ECO:0000256" key="9">
    <source>
        <dbReference type="ARBA" id="ARBA00023065"/>
    </source>
</evidence>
<evidence type="ECO:0000259" key="12">
    <source>
        <dbReference type="PROSITE" id="PS51201"/>
    </source>
</evidence>
<sequence length="611" mass="64928">MEPDTIAEVARQAADMAAGAAGMGEDGHGAAGHATVPYIREMLVFLVASVLLVPLFRWFKASPVLGYLFVGAIIGPFGFAIIDDVDGVARMAELGVVFLLFMIGLELSVERLKAMRTMVFGLGFAQVIVSGAVIGAVALWWGNSVQASIIIGLCLALSSTAVVMQLLMERGEFASRMGRTGFAILLAQDLAVVPLLMLVTIFAAGESGHVTELVGTALLRAVLAVVVIIVAGRWLVRHLYRMVTWTQSPELFMALTLLAVLGTAWFTGLAGLSMALGAFLAGLLLSETEFRHQVETDIEPFKGLLLGLFFISIGMQINFGVLAETWVNVTIGVVGLIVLKFLILTALVKAFSLPLSTSLRTGLLLAAGGEFAFVGVTAAMGSDIISEPVGQYMLIVAAVSMAMTPFLADLGTFLKRKLDDRTGGEPIQATGDEARGLEGHVIIAGYGRVGQTVANLLADLKHPYMALDLNVPRTRDCRSRGEPVYYGDAAKPDVLERVGADHAGAVVITLDNFAAASRAVEATRERWPSIPIFVRAWDMTHSDELLKLGATGVVPETLESSLQLAGQVLESLGTPREAVGDIITRIRNRDYADVHPDDPADATGQGKAAAE</sequence>
<evidence type="ECO:0000256" key="11">
    <source>
        <dbReference type="SAM" id="Phobius"/>
    </source>
</evidence>
<dbReference type="SUPFAM" id="SSF51735">
    <property type="entry name" value="NAD(P)-binding Rossmann-fold domains"/>
    <property type="match status" value="1"/>
</dbReference>